<dbReference type="RefSeq" id="WP_268918766.1">
    <property type="nucleotide sequence ID" value="NZ_CAJPNG010000082.1"/>
</dbReference>
<keyword evidence="3" id="KW-1185">Reference proteome</keyword>
<proteinExistence type="predicted"/>
<name>A0ABT4ICY0_9ACTO</name>
<gene>
    <name evidence="2" type="ORF">OHJ16_16325</name>
</gene>
<accession>A0ABT4ICY0</accession>
<evidence type="ECO:0000256" key="1">
    <source>
        <dbReference type="SAM" id="MobiDB-lite"/>
    </source>
</evidence>
<protein>
    <submittedName>
        <fullName evidence="2">Uncharacterized protein</fullName>
    </submittedName>
</protein>
<dbReference type="Proteomes" id="UP001072034">
    <property type="component" value="Unassembled WGS sequence"/>
</dbReference>
<reference evidence="2" key="1">
    <citation type="submission" date="2022-10" db="EMBL/GenBank/DDBJ databases">
        <title>Genome sequence of Actinomyces israelii ATCC 10048.</title>
        <authorList>
            <person name="Watt R.M."/>
            <person name="Tong W.M."/>
        </authorList>
    </citation>
    <scope>NUCLEOTIDE SEQUENCE</scope>
    <source>
        <strain evidence="2">ATCC 10048</strain>
    </source>
</reference>
<comment type="caution">
    <text evidence="2">The sequence shown here is derived from an EMBL/GenBank/DDBJ whole genome shotgun (WGS) entry which is preliminary data.</text>
</comment>
<feature type="compositionally biased region" description="Basic residues" evidence="1">
    <location>
        <begin position="55"/>
        <end position="65"/>
    </location>
</feature>
<evidence type="ECO:0000313" key="3">
    <source>
        <dbReference type="Proteomes" id="UP001072034"/>
    </source>
</evidence>
<evidence type="ECO:0000313" key="2">
    <source>
        <dbReference type="EMBL" id="MCZ0859598.1"/>
    </source>
</evidence>
<dbReference type="EMBL" id="JAPTMY010000073">
    <property type="protein sequence ID" value="MCZ0859598.1"/>
    <property type="molecule type" value="Genomic_DNA"/>
</dbReference>
<feature type="region of interest" description="Disordered" evidence="1">
    <location>
        <begin position="46"/>
        <end position="65"/>
    </location>
</feature>
<sequence>MRLLRCVRVVPVLRGLLVVPVLRGLLLVPVLRRVRLDVVLLTPSRRRAGGAMPSARRRPRHREPT</sequence>
<organism evidence="2 3">
    <name type="scientific">Actinomyces israelii</name>
    <dbReference type="NCBI Taxonomy" id="1659"/>
    <lineage>
        <taxon>Bacteria</taxon>
        <taxon>Bacillati</taxon>
        <taxon>Actinomycetota</taxon>
        <taxon>Actinomycetes</taxon>
        <taxon>Actinomycetales</taxon>
        <taxon>Actinomycetaceae</taxon>
        <taxon>Actinomyces</taxon>
    </lineage>
</organism>